<evidence type="ECO:0000313" key="5">
    <source>
        <dbReference type="EMBL" id="PRY69095.1"/>
    </source>
</evidence>
<dbReference type="InterPro" id="IPR020802">
    <property type="entry name" value="TesA-like"/>
</dbReference>
<dbReference type="InterPro" id="IPR036736">
    <property type="entry name" value="ACP-like_sf"/>
</dbReference>
<dbReference type="SMART" id="SM00823">
    <property type="entry name" value="PKS_PP"/>
    <property type="match status" value="1"/>
</dbReference>
<gene>
    <name evidence="5" type="ORF">B0I08_103301</name>
</gene>
<keyword evidence="6" id="KW-1185">Reference proteome</keyword>
<dbReference type="Gene3D" id="1.10.1200.10">
    <property type="entry name" value="ACP-like"/>
    <property type="match status" value="1"/>
</dbReference>
<keyword evidence="5" id="KW-0436">Ligase</keyword>
<accession>A0A2T0VFX5</accession>
<dbReference type="PANTHER" id="PTHR44845">
    <property type="entry name" value="CARRIER DOMAIN-CONTAINING PROTEIN"/>
    <property type="match status" value="1"/>
</dbReference>
<dbReference type="GO" id="GO:0031177">
    <property type="term" value="F:phosphopantetheine binding"/>
    <property type="evidence" value="ECO:0007669"/>
    <property type="project" value="InterPro"/>
</dbReference>
<organism evidence="5 6">
    <name type="scientific">Glaciihabitans tibetensis</name>
    <dbReference type="NCBI Taxonomy" id="1266600"/>
    <lineage>
        <taxon>Bacteria</taxon>
        <taxon>Bacillati</taxon>
        <taxon>Actinomycetota</taxon>
        <taxon>Actinomycetes</taxon>
        <taxon>Micrococcales</taxon>
        <taxon>Microbacteriaceae</taxon>
        <taxon>Glaciihabitans</taxon>
    </lineage>
</organism>
<proteinExistence type="predicted"/>
<keyword evidence="3" id="KW-0597">Phosphoprotein</keyword>
<name>A0A2T0VFX5_9MICO</name>
<evidence type="ECO:0000256" key="2">
    <source>
        <dbReference type="ARBA" id="ARBA00022450"/>
    </source>
</evidence>
<dbReference type="Pfam" id="PF13193">
    <property type="entry name" value="AMP-binding_C"/>
    <property type="match status" value="1"/>
</dbReference>
<comment type="cofactor">
    <cofactor evidence="1">
        <name>pantetheine 4'-phosphate</name>
        <dbReference type="ChEBI" id="CHEBI:47942"/>
    </cofactor>
</comment>
<dbReference type="SUPFAM" id="SSF56801">
    <property type="entry name" value="Acetyl-CoA synthetase-like"/>
    <property type="match status" value="1"/>
</dbReference>
<evidence type="ECO:0000256" key="3">
    <source>
        <dbReference type="ARBA" id="ARBA00022553"/>
    </source>
</evidence>
<comment type="caution">
    <text evidence="5">The sequence shown here is derived from an EMBL/GenBank/DDBJ whole genome shotgun (WGS) entry which is preliminary data.</text>
</comment>
<dbReference type="InterPro" id="IPR042099">
    <property type="entry name" value="ANL_N_sf"/>
</dbReference>
<dbReference type="Gene3D" id="3.40.50.12780">
    <property type="entry name" value="N-terminal domain of ligase-like"/>
    <property type="match status" value="1"/>
</dbReference>
<dbReference type="Proteomes" id="UP000237983">
    <property type="component" value="Unassembled WGS sequence"/>
</dbReference>
<dbReference type="InterPro" id="IPR020845">
    <property type="entry name" value="AMP-binding_CS"/>
</dbReference>
<dbReference type="InterPro" id="IPR009081">
    <property type="entry name" value="PP-bd_ACP"/>
</dbReference>
<dbReference type="InterPro" id="IPR020806">
    <property type="entry name" value="PKS_PP-bd"/>
</dbReference>
<dbReference type="InterPro" id="IPR000873">
    <property type="entry name" value="AMP-dep_synth/lig_dom"/>
</dbReference>
<dbReference type="SUPFAM" id="SSF53474">
    <property type="entry name" value="alpha/beta-Hydrolases"/>
    <property type="match status" value="1"/>
</dbReference>
<dbReference type="Gene3D" id="3.30.300.30">
    <property type="match status" value="1"/>
</dbReference>
<dbReference type="Pfam" id="PF00550">
    <property type="entry name" value="PP-binding"/>
    <property type="match status" value="1"/>
</dbReference>
<sequence>MLVIYEGIPRLMPSDVAKSPAQCTKTSPGVSQAVVSSLALPDPAASMLGRWLEVVAAVPHALAIEGDGVRFTFAEADALSDIVAKNTRHAVPDDGQPLGAMMGHDASAVIVAIAMLKIGRPLVMLDPHLPAERLRTIVNLVGMSSAVVARQHAGAAAQLDDCLTNVVAYDSLVSFKAAEHARDEVDSSLELELERGRAARGQDIFTIVFTSGSTGAPKGVSTTQDVVLSDVVTFHERLGFDVQDRVLMTLPLGYSAGTCALWAALLNGASVWCLDSRDKGVAAVVSYIRKNSLSVILCTPHLMRAIASGMPPLASLPSVRVAATVGEAVHGRDLRAIREHLGATAVLANWAGSSETGMIALHTITGDEAIPDCSLPAGQVVDLKVVTLVGEDGSPVKQGEVGSVVVTSDYTSTGYWGNEAQTAERFSVDVNGVRVYRLGDRGRFDGRGHLTLLGRADAAVKIRGYLVEPSETEAALLSLDTVEEAAVMANNHDGVSRLVAYVVPSAGLIPPSNAALRKELRGRLPEYMVPSEILQLGALPRTERGKVDRRSLPAVPARHRQLGLSAQEAEIAAIWEKLLALPFVNKDDDFLALGADSLSVEELLAVVEDRYRLSLRSTDLMNNPTLEQFARLIAGNAEASPSHPDVVHLSAGGGNEPLFCFAGAGALGLQFRPLARHFPERDVYAFQAHGLEERAMPDRTVTDHARRYLEFIRTTKPHGPYLLAGHSFGGLVALEVAHLLAEAGEEVELVALIDTYLPGTEEAAADDTPASDAHGVPTAPHRSTERLLFGLKDFGRHARSYLLGLTTFRGELQFQAFFDFTLRVARKYRVRPYAGRVLLVHAEDNPDGPDQWSASLASAVEFERVAALHEPILREPYATELARHLRKSITAGRAQ</sequence>
<dbReference type="PROSITE" id="PS00455">
    <property type="entry name" value="AMP_BINDING"/>
    <property type="match status" value="1"/>
</dbReference>
<dbReference type="SMART" id="SM00824">
    <property type="entry name" value="PKS_TE"/>
    <property type="match status" value="1"/>
</dbReference>
<dbReference type="GO" id="GO:0016874">
    <property type="term" value="F:ligase activity"/>
    <property type="evidence" value="ECO:0007669"/>
    <property type="project" value="UniProtKB-KW"/>
</dbReference>
<keyword evidence="2" id="KW-0596">Phosphopantetheine</keyword>
<dbReference type="Pfam" id="PF00975">
    <property type="entry name" value="Thioesterase"/>
    <property type="match status" value="1"/>
</dbReference>
<dbReference type="InterPro" id="IPR029058">
    <property type="entry name" value="AB_hydrolase_fold"/>
</dbReference>
<dbReference type="Gene3D" id="3.40.50.1820">
    <property type="entry name" value="alpha/beta hydrolase"/>
    <property type="match status" value="1"/>
</dbReference>
<dbReference type="PANTHER" id="PTHR44845:SF6">
    <property type="entry name" value="BETA-ALANINE-ACTIVATING ENZYME"/>
    <property type="match status" value="1"/>
</dbReference>
<evidence type="ECO:0000259" key="4">
    <source>
        <dbReference type="PROSITE" id="PS50075"/>
    </source>
</evidence>
<dbReference type="InterPro" id="IPR045851">
    <property type="entry name" value="AMP-bd_C_sf"/>
</dbReference>
<feature type="domain" description="Carrier" evidence="4">
    <location>
        <begin position="562"/>
        <end position="637"/>
    </location>
</feature>
<dbReference type="SUPFAM" id="SSF47336">
    <property type="entry name" value="ACP-like"/>
    <property type="match status" value="1"/>
</dbReference>
<dbReference type="EMBL" id="PVTL01000003">
    <property type="protein sequence ID" value="PRY69095.1"/>
    <property type="molecule type" value="Genomic_DNA"/>
</dbReference>
<dbReference type="InterPro" id="IPR001031">
    <property type="entry name" value="Thioesterase"/>
</dbReference>
<dbReference type="AlphaFoldDB" id="A0A2T0VFX5"/>
<reference evidence="5 6" key="1">
    <citation type="submission" date="2018-03" db="EMBL/GenBank/DDBJ databases">
        <title>Genomic Encyclopedia of Type Strains, Phase III (KMG-III): the genomes of soil and plant-associated and newly described type strains.</title>
        <authorList>
            <person name="Whitman W."/>
        </authorList>
    </citation>
    <scope>NUCLEOTIDE SEQUENCE [LARGE SCALE GENOMIC DNA]</scope>
    <source>
        <strain evidence="5 6">CGMCC 1.12484</strain>
    </source>
</reference>
<dbReference type="PROSITE" id="PS50075">
    <property type="entry name" value="CARRIER"/>
    <property type="match status" value="1"/>
</dbReference>
<dbReference type="InterPro" id="IPR025110">
    <property type="entry name" value="AMP-bd_C"/>
</dbReference>
<dbReference type="Pfam" id="PF00501">
    <property type="entry name" value="AMP-binding"/>
    <property type="match status" value="1"/>
</dbReference>
<evidence type="ECO:0000256" key="1">
    <source>
        <dbReference type="ARBA" id="ARBA00001957"/>
    </source>
</evidence>
<evidence type="ECO:0000313" key="6">
    <source>
        <dbReference type="Proteomes" id="UP000237983"/>
    </source>
</evidence>
<protein>
    <submittedName>
        <fullName evidence="5">Acyl-CoA synthetase (AMP-forming)/AMP-acid ligase II</fullName>
    </submittedName>
</protein>